<evidence type="ECO:0000256" key="11">
    <source>
        <dbReference type="ARBA" id="ARBA00062134"/>
    </source>
</evidence>
<feature type="compositionally biased region" description="Polar residues" evidence="15">
    <location>
        <begin position="621"/>
        <end position="638"/>
    </location>
</feature>
<dbReference type="PROSITE" id="PS50105">
    <property type="entry name" value="SAM_DOMAIN"/>
    <property type="match status" value="2"/>
</dbReference>
<dbReference type="PANTHER" id="PTHR24174:SF4">
    <property type="entry name" value="ANKYRIN REPEAT AND SAM DOMAIN-CONTAINING PROTEIN 1A"/>
    <property type="match status" value="1"/>
</dbReference>
<dbReference type="FunFam" id="1.25.40.20:FF:000304">
    <property type="entry name" value="Ankyrin repeat and sterile alpha motif domain containing 1A"/>
    <property type="match status" value="1"/>
</dbReference>
<dbReference type="GeneTree" id="ENSGT00940000155806"/>
<dbReference type="SUPFAM" id="SSF47769">
    <property type="entry name" value="SAM/Pointed domain"/>
    <property type="match status" value="2"/>
</dbReference>
<dbReference type="PROSITE" id="PS01179">
    <property type="entry name" value="PID"/>
    <property type="match status" value="1"/>
</dbReference>
<feature type="repeat" description="ANK" evidence="14">
    <location>
        <begin position="77"/>
        <end position="109"/>
    </location>
</feature>
<name>A0A287BAB7_PIG</name>
<dbReference type="GO" id="GO:0042995">
    <property type="term" value="C:cell projection"/>
    <property type="evidence" value="ECO:0007669"/>
    <property type="project" value="UniProtKB-SubCell"/>
</dbReference>
<dbReference type="SUPFAM" id="SSF48403">
    <property type="entry name" value="Ankyrin repeat"/>
    <property type="match status" value="1"/>
</dbReference>
<feature type="region of interest" description="Disordered" evidence="15">
    <location>
        <begin position="328"/>
        <end position="358"/>
    </location>
</feature>
<evidence type="ECO:0000256" key="6">
    <source>
        <dbReference type="ARBA" id="ARBA00022990"/>
    </source>
</evidence>
<dbReference type="SUPFAM" id="SSF50729">
    <property type="entry name" value="PH domain-like"/>
    <property type="match status" value="1"/>
</dbReference>
<feature type="region of interest" description="Disordered" evidence="15">
    <location>
        <begin position="393"/>
        <end position="417"/>
    </location>
</feature>
<dbReference type="Gene3D" id="1.25.40.20">
    <property type="entry name" value="Ankyrin repeat-containing domain"/>
    <property type="match status" value="2"/>
</dbReference>
<dbReference type="VGNC" id="VGNC:85348">
    <property type="gene designation" value="ANKS1A"/>
</dbReference>
<dbReference type="FunFam" id="1.10.150.50:FF:000015">
    <property type="entry name" value="ankyrin repeat and sterile alpha motif domain-containing protein 1B"/>
    <property type="match status" value="1"/>
</dbReference>
<comment type="subcellular location">
    <subcellularLocation>
        <location evidence="1">Cell projection</location>
    </subcellularLocation>
    <subcellularLocation>
        <location evidence="2">Cytoplasm</location>
    </subcellularLocation>
</comment>
<evidence type="ECO:0000256" key="8">
    <source>
        <dbReference type="ARBA" id="ARBA00023273"/>
    </source>
</evidence>
<evidence type="ECO:0000313" key="19">
    <source>
        <dbReference type="Proteomes" id="UP000008227"/>
    </source>
</evidence>
<feature type="repeat" description="ANK" evidence="14">
    <location>
        <begin position="167"/>
        <end position="199"/>
    </location>
</feature>
<feature type="repeat" description="ANK" evidence="14">
    <location>
        <begin position="265"/>
        <end position="297"/>
    </location>
</feature>
<keyword evidence="6" id="KW-0007">Acetylation</keyword>
<gene>
    <name evidence="18 20" type="primary">ANKS1A</name>
</gene>
<evidence type="ECO:0000313" key="18">
    <source>
        <dbReference type="Ensembl" id="ENSSSCP00000053489.2"/>
    </source>
</evidence>
<dbReference type="InterPro" id="IPR002110">
    <property type="entry name" value="Ankyrin_rpt"/>
</dbReference>
<dbReference type="FunFam" id="2.30.29.30:FF:000045">
    <property type="entry name" value="Ankyrin repeat and sterile alpha motif domain-containing protein 1B"/>
    <property type="match status" value="1"/>
</dbReference>
<dbReference type="SMR" id="A0A287BAB7"/>
<evidence type="ECO:0000256" key="10">
    <source>
        <dbReference type="ARBA" id="ARBA00055555"/>
    </source>
</evidence>
<evidence type="ECO:0000256" key="14">
    <source>
        <dbReference type="PROSITE-ProRule" id="PRU00023"/>
    </source>
</evidence>
<dbReference type="PROSITE" id="PS50088">
    <property type="entry name" value="ANK_REPEAT"/>
    <property type="match status" value="6"/>
</dbReference>
<dbReference type="GO" id="GO:0005737">
    <property type="term" value="C:cytoplasm"/>
    <property type="evidence" value="ECO:0007669"/>
    <property type="project" value="UniProtKB-SubCell"/>
</dbReference>
<accession>A0A287BAB7</accession>
<feature type="repeat" description="ANK" evidence="14">
    <location>
        <begin position="233"/>
        <end position="265"/>
    </location>
</feature>
<feature type="domain" description="SAM" evidence="17">
    <location>
        <begin position="687"/>
        <end position="750"/>
    </location>
</feature>
<evidence type="ECO:0007829" key="21">
    <source>
        <dbReference type="PeptideAtlas" id="A0A287BAB7"/>
    </source>
</evidence>
<dbReference type="SMART" id="SM00248">
    <property type="entry name" value="ANK"/>
    <property type="match status" value="6"/>
</dbReference>
<dbReference type="PROSITE" id="PS50297">
    <property type="entry name" value="ANK_REP_REGION"/>
    <property type="match status" value="5"/>
</dbReference>
<dbReference type="InParanoid" id="A0A287BAB7"/>
<feature type="compositionally biased region" description="Basic and acidic residues" evidence="15">
    <location>
        <begin position="400"/>
        <end position="411"/>
    </location>
</feature>
<dbReference type="InterPro" id="IPR041880">
    <property type="entry name" value="SAM_ANKS1_repeat1"/>
</dbReference>
<evidence type="ECO:0000256" key="12">
    <source>
        <dbReference type="ARBA" id="ARBA00071979"/>
    </source>
</evidence>
<evidence type="ECO:0000256" key="4">
    <source>
        <dbReference type="ARBA" id="ARBA00022553"/>
    </source>
</evidence>
<dbReference type="CDD" id="cd09500">
    <property type="entry name" value="SAM_AIDA1AB-like_repeat2"/>
    <property type="match status" value="1"/>
</dbReference>
<keyword evidence="8" id="KW-0966">Cell projection</keyword>
<feature type="domain" description="PID" evidence="16">
    <location>
        <begin position="930"/>
        <end position="1061"/>
    </location>
</feature>
<evidence type="ECO:0000256" key="1">
    <source>
        <dbReference type="ARBA" id="ARBA00004316"/>
    </source>
</evidence>
<dbReference type="Proteomes" id="UP000008227">
    <property type="component" value="Chromosome 7"/>
</dbReference>
<dbReference type="Pfam" id="PF12796">
    <property type="entry name" value="Ank_2"/>
    <property type="match status" value="3"/>
</dbReference>
<dbReference type="InterPro" id="IPR041882">
    <property type="entry name" value="SAM_ANKS1_repeat2"/>
</dbReference>
<dbReference type="SMART" id="SM00454">
    <property type="entry name" value="SAM"/>
    <property type="match status" value="2"/>
</dbReference>
<proteinExistence type="evidence at protein level"/>
<dbReference type="CDD" id="cd09499">
    <property type="entry name" value="SAM_AIDA1AB-like_repeat1"/>
    <property type="match status" value="1"/>
</dbReference>
<reference evidence="19" key="1">
    <citation type="submission" date="2009-11" db="EMBL/GenBank/DDBJ databases">
        <authorList>
            <consortium name="Porcine genome sequencing project"/>
        </authorList>
    </citation>
    <scope>NUCLEOTIDE SEQUENCE [LARGE SCALE GENOMIC DNA]</scope>
    <source>
        <strain evidence="19">Duroc</strain>
    </source>
</reference>
<comment type="subunit">
    <text evidence="11">Interacts (via SAM domain) with EPHA2 (via SAM domain). Interacts with EPHA8; EPHA8 kinase activity-independent but stimulated by EPHA8 ubiquitination. Interacts (via SAM domain) with EPHA6 (via SAM domain).</text>
</comment>
<evidence type="ECO:0000256" key="3">
    <source>
        <dbReference type="ARBA" id="ARBA00022490"/>
    </source>
</evidence>
<feature type="compositionally biased region" description="Gly residues" evidence="15">
    <location>
        <begin position="33"/>
        <end position="52"/>
    </location>
</feature>
<dbReference type="Bgee" id="ENSSSCG00000001534">
    <property type="expression patterns" value="Expressed in metanephros cortex and 44 other cell types or tissues"/>
</dbReference>
<dbReference type="InterPro" id="IPR013761">
    <property type="entry name" value="SAM/pointed_sf"/>
</dbReference>
<evidence type="ECO:0000256" key="13">
    <source>
        <dbReference type="ARBA" id="ARBA00076624"/>
    </source>
</evidence>
<dbReference type="InterPro" id="IPR006020">
    <property type="entry name" value="PTB/PI_dom"/>
</dbReference>
<feature type="repeat" description="ANK" evidence="14">
    <location>
        <begin position="200"/>
        <end position="232"/>
    </location>
</feature>
<evidence type="ECO:0000256" key="5">
    <source>
        <dbReference type="ARBA" id="ARBA00022737"/>
    </source>
</evidence>
<evidence type="ECO:0000256" key="7">
    <source>
        <dbReference type="ARBA" id="ARBA00023043"/>
    </source>
</evidence>
<comment type="function">
    <text evidence="10">Regulator of different signaling pathways. Regulates EPHA8 receptor tyrosine kinase signaling to control cell migration and neurite retraction.</text>
</comment>
<feature type="repeat" description="ANK" evidence="14">
    <location>
        <begin position="110"/>
        <end position="142"/>
    </location>
</feature>
<dbReference type="PRINTS" id="PR01415">
    <property type="entry name" value="ANKYRIN"/>
</dbReference>
<reference evidence="18" key="2">
    <citation type="journal article" date="2020" name="Gigascience">
        <title>An improved pig reference genome sequence to enable pig genetics and genomics research.</title>
        <authorList>
            <person name="Warr A."/>
            <person name="Affara N."/>
            <person name="Aken B."/>
            <person name="Beiki H."/>
            <person name="Bickhart D.M."/>
            <person name="Billis K."/>
            <person name="Chow W."/>
            <person name="Eory L."/>
            <person name="Finlayson H.A."/>
            <person name="Flicek P."/>
            <person name="Giron C.G."/>
            <person name="Griffin D.K."/>
            <person name="Hall R."/>
            <person name="Hannum G."/>
            <person name="Hourlier T."/>
            <person name="Howe K."/>
            <person name="Hume D.A."/>
            <person name="Izuogu O."/>
            <person name="Kim K."/>
            <person name="Koren S."/>
            <person name="Liu H."/>
            <person name="Manchanda N."/>
            <person name="Martin F.J."/>
            <person name="Nonneman D.J."/>
            <person name="O'Connor R.E."/>
            <person name="Phillippy A.M."/>
            <person name="Rohrer G.A."/>
            <person name="Rosen B.D."/>
            <person name="Rund L.A."/>
            <person name="Sargent C.A."/>
            <person name="Schook L.B."/>
            <person name="Schroeder S.G."/>
            <person name="Schwartz A.S."/>
            <person name="Skinner B.M."/>
            <person name="Talbot R."/>
            <person name="Tseng E."/>
            <person name="Tuggle C.K."/>
            <person name="Watson M."/>
            <person name="Smith T.P.L."/>
            <person name="Archibald A.L."/>
        </authorList>
    </citation>
    <scope>NUCLEOTIDE SEQUENCE [LARGE SCALE GENOMIC DNA]</scope>
    <source>
        <strain evidence="18">Duroc</strain>
    </source>
</reference>
<dbReference type="InterPro" id="IPR011993">
    <property type="entry name" value="PH-like_dom_sf"/>
</dbReference>
<dbReference type="Gene3D" id="2.30.29.30">
    <property type="entry name" value="Pleckstrin-homology domain (PH domain)/Phosphotyrosine-binding domain (PTB)"/>
    <property type="match status" value="1"/>
</dbReference>
<keyword evidence="21" id="KW-1267">Proteomics identification</keyword>
<dbReference type="Ensembl" id="ENSSSCT00000056822.3">
    <property type="protein sequence ID" value="ENSSSCP00000053489.2"/>
    <property type="gene ID" value="ENSSSCG00000001534.5"/>
</dbReference>
<feature type="region of interest" description="Disordered" evidence="15">
    <location>
        <begin position="447"/>
        <end position="638"/>
    </location>
</feature>
<protein>
    <recommendedName>
        <fullName evidence="12">Ankyrin repeat and SAM domain-containing protein 1A</fullName>
    </recommendedName>
    <alternativeName>
        <fullName evidence="13">Odin</fullName>
    </alternativeName>
</protein>
<feature type="domain" description="SAM" evidence="17">
    <location>
        <begin position="758"/>
        <end position="817"/>
    </location>
</feature>
<evidence type="ECO:0000259" key="16">
    <source>
        <dbReference type="PROSITE" id="PS01179"/>
    </source>
</evidence>
<evidence type="ECO:0000313" key="20">
    <source>
        <dbReference type="VGNC" id="VGNC:85348"/>
    </source>
</evidence>
<dbReference type="STRING" id="9823.ENSSSCP00000053489"/>
<dbReference type="Pfam" id="PF00536">
    <property type="entry name" value="SAM_1"/>
    <property type="match status" value="2"/>
</dbReference>
<comment type="function">
    <text evidence="9">Plays a central role during spermatogenesis by repressing transposable elements and preventing their mobilization, which is essential for the germline integrity. Acts via the piRNA metabolic process, which mediates the repression of transposable elements during meiosis by forming complexes composed of piRNAs and Piwi proteins and governs the methylation and subsequent repression of transposons. Its association with pi-bodies suggests a participation in the primary piRNAs metabolic process. Required prior to the pachytene stage to facilitate the production of multiple types of piRNAs, including those associated with repeats involved in the regulation of retrotransposons. May act by mediating protein-protein interactions during germ cell maturation.</text>
</comment>
<dbReference type="Pfam" id="PF00640">
    <property type="entry name" value="PID"/>
    <property type="match status" value="1"/>
</dbReference>
<dbReference type="InterPro" id="IPR036770">
    <property type="entry name" value="Ankyrin_rpt-contain_sf"/>
</dbReference>
<sequence>MGKEQELLEAARTGHLPAVEKLLSGKRLSSGFGGGGGGGGSSGGGSSGGGGLSSSSHPLSSLLSIWRGPNVNCVDSTGYTPLHHAALNGHKDVVEVLLRNDALTNVADCKGCYPLHLAAWKGDAQIVRLLIHQGPSHTKVNEQNALEIKELKKYGPFDTYLNAKNNDNETALHCAAQYGHTEVVKVLLEELTDPTMRNNKFETPLDLAALYGRLDVVKMLLNAHPNLLSCNTKKHTPLHLAARNGHRAVVQVLLDAGMDSNYQTEKGSALHEAALFGKTDVVQILLAAGIDVNIKDNRGLTALDTVRELPSQKSQQIAALIEDHMTGKRSVKEVDKTPTLQPPPVSSVDSTSQKSQGDVEKAVTELIIDFDMNTEEEGPYEALYNAASCHSLDSMASGRSSDRDSVNREAEAAGVKAAGVRPVLARRPWTPGSAAGDEEHPYELLLTAETKKPVSMDGKTKDRRRSSGSRSQDSAEGQDGQVPEQFSGLLHGSSPVCEVGQDPFQLLSAPGQSHSEGSPAQGACPGASMQLEETGVPAAGASPARVLDQSKRAGYPTSLPTTHRQTHPETLPRTASTRPGGAEEEGDRSGARSRAPPTSRPKAELKLSRSLSKSDSDLLTCSPTEDATMGSRSESLSNCSIGKKRLEKSPSFASEWDEIEKIMSSIGEGIDFSQEQRKISGSRPLEQSVGEWLEAVGLQQYESKLLLNGFDDVRFLGSNVMEEQDLREIGITDPQHRRKLLQAARSLPKVKALGYDGSSPPSVPSWLDSLGLQDYVHSFLASGYSSIDTVKNLWELELVNVLKVHLLGHRKRIIASLADRPYEEPPQKPPRFSQLRCQDLLSQTSSPLSQNDSCTVRSADLLLPPGDTGRRRHDSLHEPAVPARAERFRIQEEHREAKLTLRPPSLAAPYAPVQSWQHQPEKLIFESCGYEANYLGSMLIKDLRGTESTQDACAKMRKSTEHMKKVPTIILSITYKGVKFIDASNKNVIAEHEIRNISCAAQDPEDLCTFAYITKDLQTSHHYCHVFSTVDVNLTYEIILTLGQAFEVAYQLALQAQKSRPVGASGTEMIETKSSKPVPKPRVGTRKSAVRGAGGWGASSPADGGQPPPWLRALALQGCRSRPPGEPVTCLVSVSALLCTPGAAAPRQSLLSLSHLHHPPSLPTAAVC</sequence>
<keyword evidence="7 14" id="KW-0040">ANK repeat</keyword>
<feature type="compositionally biased region" description="Basic and acidic residues" evidence="15">
    <location>
        <begin position="449"/>
        <end position="460"/>
    </location>
</feature>
<feature type="compositionally biased region" description="Basic and acidic residues" evidence="15">
    <location>
        <begin position="601"/>
        <end position="616"/>
    </location>
</feature>
<dbReference type="CDD" id="cd01274">
    <property type="entry name" value="PTB_Anks"/>
    <property type="match status" value="1"/>
</dbReference>
<dbReference type="FunFam" id="1.25.40.20:FF:000099">
    <property type="entry name" value="ankyrin repeat and sterile alpha motif domain-containing protein 1B isoform X5"/>
    <property type="match status" value="1"/>
</dbReference>
<dbReference type="ExpressionAtlas" id="A0A287BAB7">
    <property type="expression patterns" value="baseline and differential"/>
</dbReference>
<keyword evidence="5" id="KW-0677">Repeat</keyword>
<dbReference type="PANTHER" id="PTHR24174">
    <property type="entry name" value="ANKYRIN REPEAT AND STERILE ALPHA MOTIF DOMAIN-CONTAINING PROTEIN 1"/>
    <property type="match status" value="1"/>
</dbReference>
<keyword evidence="3" id="KW-0963">Cytoplasm</keyword>
<reference evidence="18" key="3">
    <citation type="submission" date="2025-08" db="UniProtKB">
        <authorList>
            <consortium name="Ensembl"/>
        </authorList>
    </citation>
    <scope>IDENTIFICATION</scope>
</reference>
<evidence type="ECO:0000256" key="15">
    <source>
        <dbReference type="SAM" id="MobiDB-lite"/>
    </source>
</evidence>
<feature type="compositionally biased region" description="Polar residues" evidence="15">
    <location>
        <begin position="347"/>
        <end position="356"/>
    </location>
</feature>
<evidence type="ECO:0000256" key="2">
    <source>
        <dbReference type="ARBA" id="ARBA00004496"/>
    </source>
</evidence>
<keyword evidence="19" id="KW-1185">Reference proteome</keyword>
<dbReference type="InterPro" id="IPR033635">
    <property type="entry name" value="ANKS1/Caskin"/>
</dbReference>
<dbReference type="Gene3D" id="1.10.150.50">
    <property type="entry name" value="Transcription Factor, Ets-1"/>
    <property type="match status" value="2"/>
</dbReference>
<keyword evidence="4" id="KW-0597">Phosphoprotein</keyword>
<feature type="region of interest" description="Disordered" evidence="15">
    <location>
        <begin position="1065"/>
        <end position="1107"/>
    </location>
</feature>
<dbReference type="SMART" id="SM00462">
    <property type="entry name" value="PTB"/>
    <property type="match status" value="1"/>
</dbReference>
<evidence type="ECO:0000259" key="17">
    <source>
        <dbReference type="PROSITE" id="PS50105"/>
    </source>
</evidence>
<reference evidence="18" key="4">
    <citation type="submission" date="2025-09" db="UniProtKB">
        <authorList>
            <consortium name="Ensembl"/>
        </authorList>
    </citation>
    <scope>IDENTIFICATION</scope>
</reference>
<organism evidence="18 19">
    <name type="scientific">Sus scrofa</name>
    <name type="common">Pig</name>
    <dbReference type="NCBI Taxonomy" id="9823"/>
    <lineage>
        <taxon>Eukaryota</taxon>
        <taxon>Metazoa</taxon>
        <taxon>Chordata</taxon>
        <taxon>Craniata</taxon>
        <taxon>Vertebrata</taxon>
        <taxon>Euteleostomi</taxon>
        <taxon>Mammalia</taxon>
        <taxon>Eutheria</taxon>
        <taxon>Laurasiatheria</taxon>
        <taxon>Artiodactyla</taxon>
        <taxon>Suina</taxon>
        <taxon>Suidae</taxon>
        <taxon>Sus</taxon>
    </lineage>
</organism>
<dbReference type="InterPro" id="IPR001660">
    <property type="entry name" value="SAM"/>
</dbReference>
<feature type="region of interest" description="Disordered" evidence="15">
    <location>
        <begin position="33"/>
        <end position="54"/>
    </location>
</feature>
<dbReference type="AlphaFoldDB" id="A0A287BAB7"/>
<evidence type="ECO:0000256" key="9">
    <source>
        <dbReference type="ARBA" id="ARBA00025297"/>
    </source>
</evidence>
<dbReference type="eggNOG" id="KOG0507">
    <property type="taxonomic scope" value="Eukaryota"/>
</dbReference>